<reference evidence="3" key="1">
    <citation type="submission" date="2022-04" db="EMBL/GenBank/DDBJ databases">
        <title>Whole genome sequence of Sphaerotilus sp. FB-5.</title>
        <authorList>
            <person name="Takeda M."/>
            <person name="Narihara S."/>
            <person name="Akimoto M."/>
            <person name="Akimoto R."/>
            <person name="Nishiyashiki S."/>
            <person name="Murakami T."/>
        </authorList>
    </citation>
    <scope>NUCLEOTIDE SEQUENCE</scope>
    <source>
        <strain evidence="3">FB-5</strain>
    </source>
</reference>
<feature type="region of interest" description="Disordered" evidence="1">
    <location>
        <begin position="369"/>
        <end position="419"/>
    </location>
</feature>
<evidence type="ECO:0000256" key="1">
    <source>
        <dbReference type="SAM" id="MobiDB-lite"/>
    </source>
</evidence>
<evidence type="ECO:0000313" key="4">
    <source>
        <dbReference type="Proteomes" id="UP001057498"/>
    </source>
</evidence>
<dbReference type="NCBIfam" id="NF041494">
    <property type="entry name" value="MobH"/>
    <property type="match status" value="1"/>
</dbReference>
<feature type="compositionally biased region" description="Pro residues" evidence="1">
    <location>
        <begin position="384"/>
        <end position="412"/>
    </location>
</feature>
<evidence type="ECO:0000259" key="2">
    <source>
        <dbReference type="Pfam" id="PF07514"/>
    </source>
</evidence>
<protein>
    <recommendedName>
        <fullName evidence="2">Uncharacterized domain-containing protein</fullName>
    </recommendedName>
</protein>
<dbReference type="Proteomes" id="UP001057498">
    <property type="component" value="Chromosome"/>
</dbReference>
<keyword evidence="4" id="KW-1185">Reference proteome</keyword>
<dbReference type="Gene3D" id="1.10.3210.40">
    <property type="match status" value="1"/>
</dbReference>
<sequence>MPHAQALLHRPLTSAGRTDVTRLPAISVADLLAAESGWLSRIKLAYGAGTAGFERDLLPLVQRYARCVHFLPAAASGAFSRPGGLFQLGLQIAFFALQGTDSRIFAGQAHLSTRQALEPRWRLATFIGGLCSEWYRVADRITVRDPAGAGWPPLLSPLADWLAERQAPEFLLRWTAPRQGSRGLGLFLLPQVVPAELLQHLASGNDLVLPHLLASIGGVPVFPEHNVLDALVRRSLALCIERDDLATAGEADPGDAATHVIRELLDAMRQLARSDPAWVVNRDKSRLWWGADGAYLVWPGAAEDVRRELEAASLNGMPKSSESMAQVLVKSGAIEPSAQGTAIWSIQPPGTRSAVAAVRLNSPALLGLDGGGQAPLPTRLAPIESPPAPERPAPSSPSIPSASPPVEPPEPTAPAAGGMQLPLLQDEPEATVVPDTEPVAGGARPWSLDAPLRLNPSVRQAVVSVLNSVAMRPQVEAALLAAPAGGPLFVPLSALDGSGQAPAVVLRALRESGMLHIEPGSPPTVVRRIDGQAVPGLLLPTRFVRLGADTNANAEP</sequence>
<gene>
    <name evidence="3" type="ORF">CATMQ487_28620</name>
</gene>
<feature type="domain" description="Uncharacterised" evidence="2">
    <location>
        <begin position="30"/>
        <end position="343"/>
    </location>
</feature>
<evidence type="ECO:0000313" key="3">
    <source>
        <dbReference type="EMBL" id="BDI05892.1"/>
    </source>
</evidence>
<dbReference type="EMBL" id="AP025730">
    <property type="protein sequence ID" value="BDI05892.1"/>
    <property type="molecule type" value="Genomic_DNA"/>
</dbReference>
<dbReference type="InterPro" id="IPR011119">
    <property type="entry name" value="Unchr_helicase_relaxase_TraI"/>
</dbReference>
<organism evidence="3 4">
    <name type="scientific">Sphaerotilus microaerophilus</name>
    <dbReference type="NCBI Taxonomy" id="2914710"/>
    <lineage>
        <taxon>Bacteria</taxon>
        <taxon>Pseudomonadati</taxon>
        <taxon>Pseudomonadota</taxon>
        <taxon>Betaproteobacteria</taxon>
        <taxon>Burkholderiales</taxon>
        <taxon>Sphaerotilaceae</taxon>
        <taxon>Sphaerotilus</taxon>
    </lineage>
</organism>
<name>A0ABM7YN64_9BURK</name>
<accession>A0ABM7YN64</accession>
<proteinExistence type="predicted"/>
<dbReference type="Pfam" id="PF07514">
    <property type="entry name" value="TraI_2"/>
    <property type="match status" value="1"/>
</dbReference>